<sequence>MNIDSLSARSTRRTLPSLLFKYLLPRSLAFAATLAIAACAIGPDYRRPSVQIPESFKQGVDWQRAQANPQGSLSSNWWTLYHDDELSQLIERSMKANQSIVAAEAAYRVSLAIVEANRANLFPIVTAGVSATRGNAFAGGTSSSIAGAGRSSLTSGSSGVVNNVLASASASWEIDLWGAIRRQIEAAKTSAQATDAQLAGARLSIASSVAIDYFELRQADIDIRLLKEQQDINSRILDMTRAAYAQGEASNDNVLAAQDTLELVIATLQSTEAAREQDEHAIAVLVGVPPGDFSVAVEPAYAFVVPNVPLGLPSQLLERRYDVVSAERTAASANEQIGAAEAAFFPTLTLSAEGGFQHNTFANLFSLPNRLWTLGPDLAATIFDGGARLAVVHETRATYDENVALYRNTVLSAFQSVEDSLSSVNHLRQQTHAFADIYDRNQQLFESERAQLQAGAASEQDLLTEQLTLLQAQQNLNDTQALLTQGSVALIRNLGGGWQSDDAAAQAAGGRHMASASTPDTPATSPPPH</sequence>
<dbReference type="SUPFAM" id="SSF56954">
    <property type="entry name" value="Outer membrane efflux proteins (OEP)"/>
    <property type="match status" value="1"/>
</dbReference>
<organism evidence="4 5">
    <name type="scientific">Caballeronia glathei</name>
    <dbReference type="NCBI Taxonomy" id="60547"/>
    <lineage>
        <taxon>Bacteria</taxon>
        <taxon>Pseudomonadati</taxon>
        <taxon>Pseudomonadota</taxon>
        <taxon>Betaproteobacteria</taxon>
        <taxon>Burkholderiales</taxon>
        <taxon>Burkholderiaceae</taxon>
        <taxon>Caballeronia</taxon>
    </lineage>
</organism>
<dbReference type="PANTHER" id="PTHR30203">
    <property type="entry name" value="OUTER MEMBRANE CATION EFFLUX PROTEIN"/>
    <property type="match status" value="1"/>
</dbReference>
<feature type="signal peptide" evidence="2">
    <location>
        <begin position="1"/>
        <end position="31"/>
    </location>
</feature>
<evidence type="ECO:0000256" key="3">
    <source>
        <dbReference type="SAM" id="MobiDB-lite"/>
    </source>
</evidence>
<keyword evidence="2" id="KW-0449">Lipoprotein</keyword>
<protein>
    <submittedName>
        <fullName evidence="4">RND transporter</fullName>
    </submittedName>
</protein>
<proteinExistence type="inferred from homology"/>
<keyword evidence="2" id="KW-0732">Signal</keyword>
<keyword evidence="2" id="KW-0472">Membrane</keyword>
<keyword evidence="2" id="KW-1134">Transmembrane beta strand</keyword>
<dbReference type="InterPro" id="IPR003423">
    <property type="entry name" value="OMP_efflux"/>
</dbReference>
<dbReference type="AlphaFoldDB" id="A0A069PNE1"/>
<dbReference type="Proteomes" id="UP000027466">
    <property type="component" value="Unassembled WGS sequence"/>
</dbReference>
<name>A0A069PNE1_9BURK</name>
<dbReference type="GO" id="GO:0005886">
    <property type="term" value="C:plasma membrane"/>
    <property type="evidence" value="ECO:0007669"/>
    <property type="project" value="UniProtKB-SubCell"/>
</dbReference>
<feature type="chain" id="PRO_5007353184" evidence="2">
    <location>
        <begin position="32"/>
        <end position="529"/>
    </location>
</feature>
<gene>
    <name evidence="4" type="ORF">BG61_13790</name>
</gene>
<dbReference type="Gene3D" id="1.20.1600.10">
    <property type="entry name" value="Outer membrane efflux proteins (OEP)"/>
    <property type="match status" value="1"/>
</dbReference>
<evidence type="ECO:0000256" key="1">
    <source>
        <dbReference type="ARBA" id="ARBA00007613"/>
    </source>
</evidence>
<reference evidence="4 5" key="1">
    <citation type="submission" date="2014-03" db="EMBL/GenBank/DDBJ databases">
        <title>Draft Genome Sequences of Four Burkholderia Strains.</title>
        <authorList>
            <person name="Liu X.Y."/>
            <person name="Li C.X."/>
            <person name="Xu J.H."/>
        </authorList>
    </citation>
    <scope>NUCLEOTIDE SEQUENCE [LARGE SCALE GENOMIC DNA]</scope>
    <source>
        <strain evidence="4 5">DSM 50014</strain>
    </source>
</reference>
<accession>A0A069PNE1</accession>
<dbReference type="Pfam" id="PF02321">
    <property type="entry name" value="OEP"/>
    <property type="match status" value="2"/>
</dbReference>
<comment type="subcellular location">
    <subcellularLocation>
        <location evidence="2">Cell membrane</location>
        <topology evidence="2">Lipid-anchor</topology>
    </subcellularLocation>
</comment>
<evidence type="ECO:0000313" key="5">
    <source>
        <dbReference type="Proteomes" id="UP000027466"/>
    </source>
</evidence>
<comment type="similarity">
    <text evidence="1 2">Belongs to the outer membrane factor (OMF) (TC 1.B.17) family.</text>
</comment>
<dbReference type="NCBIfam" id="TIGR01845">
    <property type="entry name" value="outer_NodT"/>
    <property type="match status" value="1"/>
</dbReference>
<keyword evidence="2" id="KW-0564">Palmitate</keyword>
<dbReference type="InterPro" id="IPR010131">
    <property type="entry name" value="MdtP/NodT-like"/>
</dbReference>
<keyword evidence="5" id="KW-1185">Reference proteome</keyword>
<dbReference type="STRING" id="60547.GCA_000751215_06097"/>
<evidence type="ECO:0000313" key="4">
    <source>
        <dbReference type="EMBL" id="KDR41982.1"/>
    </source>
</evidence>
<feature type="compositionally biased region" description="Low complexity" evidence="3">
    <location>
        <begin position="502"/>
        <end position="523"/>
    </location>
</feature>
<keyword evidence="2" id="KW-0812">Transmembrane</keyword>
<dbReference type="EMBL" id="JFHC01000021">
    <property type="protein sequence ID" value="KDR41982.1"/>
    <property type="molecule type" value="Genomic_DNA"/>
</dbReference>
<dbReference type="RefSeq" id="WP_081868074.1">
    <property type="nucleotide sequence ID" value="NZ_CADFFX010000024.1"/>
</dbReference>
<comment type="caution">
    <text evidence="4">The sequence shown here is derived from an EMBL/GenBank/DDBJ whole genome shotgun (WGS) entry which is preliminary data.</text>
</comment>
<dbReference type="PANTHER" id="PTHR30203:SF33">
    <property type="entry name" value="BLR4455 PROTEIN"/>
    <property type="match status" value="1"/>
</dbReference>
<dbReference type="Gene3D" id="2.20.200.10">
    <property type="entry name" value="Outer membrane efflux proteins (OEP)"/>
    <property type="match status" value="1"/>
</dbReference>
<feature type="region of interest" description="Disordered" evidence="3">
    <location>
        <begin position="502"/>
        <end position="529"/>
    </location>
</feature>
<evidence type="ECO:0000256" key="2">
    <source>
        <dbReference type="RuleBase" id="RU362097"/>
    </source>
</evidence>
<dbReference type="GO" id="GO:0015562">
    <property type="term" value="F:efflux transmembrane transporter activity"/>
    <property type="evidence" value="ECO:0007669"/>
    <property type="project" value="InterPro"/>
</dbReference>